<dbReference type="InterPro" id="IPR036365">
    <property type="entry name" value="PGBD-like_sf"/>
</dbReference>
<proteinExistence type="predicted"/>
<organism evidence="3 4">
    <name type="scientific">Kribbella hippodromi</name>
    <dbReference type="NCBI Taxonomy" id="434347"/>
    <lineage>
        <taxon>Bacteria</taxon>
        <taxon>Bacillati</taxon>
        <taxon>Actinomycetota</taxon>
        <taxon>Actinomycetes</taxon>
        <taxon>Propionibacteriales</taxon>
        <taxon>Kribbellaceae</taxon>
        <taxon>Kribbella</taxon>
    </lineage>
</organism>
<feature type="region of interest" description="Disordered" evidence="1">
    <location>
        <begin position="1"/>
        <end position="24"/>
    </location>
</feature>
<dbReference type="Pfam" id="PF01471">
    <property type="entry name" value="PG_binding_1"/>
    <property type="match status" value="1"/>
</dbReference>
<evidence type="ECO:0000313" key="4">
    <source>
        <dbReference type="Proteomes" id="UP001501705"/>
    </source>
</evidence>
<feature type="domain" description="Peptidoglycan binding-like" evidence="2">
    <location>
        <begin position="75"/>
        <end position="122"/>
    </location>
</feature>
<sequence length="306" mass="31580">MTRQTLVDSQDETGELSHGSTTAVSTRLSGTVTAMAAVGKTLTRGQTMFAIDNDPVVLLYGSLPAYRALVSGDEGADVEQFERNLSALGYDGFTVDDEYTDATADAVKEWQEDLGLEETGKLALGRVVYATTPIRVDAHEAAIGAGVGGNAAILKYTGTARVVTVDLETADQRIATKGAAVKVKLPNGKTVTGKISGTKTIVQAGEETSDESETKIEVTISLADQRALAGLDEASVTVSFTAGERKNVLTVPVSALLALSEGGYGVEVVDGSTSKVVAVKTGLFAGGRVEVSGAGLTEKTTVGMPS</sequence>
<evidence type="ECO:0000256" key="1">
    <source>
        <dbReference type="SAM" id="MobiDB-lite"/>
    </source>
</evidence>
<evidence type="ECO:0000259" key="2">
    <source>
        <dbReference type="Pfam" id="PF01471"/>
    </source>
</evidence>
<gene>
    <name evidence="3" type="ORF">GCM10009804_15320</name>
</gene>
<keyword evidence="4" id="KW-1185">Reference proteome</keyword>
<comment type="caution">
    <text evidence="3">The sequence shown here is derived from an EMBL/GenBank/DDBJ whole genome shotgun (WGS) entry which is preliminary data.</text>
</comment>
<dbReference type="Gene3D" id="1.10.101.10">
    <property type="entry name" value="PGBD-like superfamily/PGBD"/>
    <property type="match status" value="1"/>
</dbReference>
<dbReference type="Proteomes" id="UP001501705">
    <property type="component" value="Unassembled WGS sequence"/>
</dbReference>
<accession>A0ABN2CIM5</accession>
<dbReference type="SUPFAM" id="SSF47090">
    <property type="entry name" value="PGBD-like"/>
    <property type="match status" value="1"/>
</dbReference>
<dbReference type="EMBL" id="BAAAPH010000004">
    <property type="protein sequence ID" value="GAA1559423.1"/>
    <property type="molecule type" value="Genomic_DNA"/>
</dbReference>
<dbReference type="InterPro" id="IPR002477">
    <property type="entry name" value="Peptidoglycan-bd-like"/>
</dbReference>
<dbReference type="InterPro" id="IPR036366">
    <property type="entry name" value="PGBDSf"/>
</dbReference>
<name>A0ABN2CIM5_9ACTN</name>
<reference evidence="3 4" key="1">
    <citation type="journal article" date="2019" name="Int. J. Syst. Evol. Microbiol.">
        <title>The Global Catalogue of Microorganisms (GCM) 10K type strain sequencing project: providing services to taxonomists for standard genome sequencing and annotation.</title>
        <authorList>
            <consortium name="The Broad Institute Genomics Platform"/>
            <consortium name="The Broad Institute Genome Sequencing Center for Infectious Disease"/>
            <person name="Wu L."/>
            <person name="Ma J."/>
        </authorList>
    </citation>
    <scope>NUCLEOTIDE SEQUENCE [LARGE SCALE GENOMIC DNA]</scope>
    <source>
        <strain evidence="3 4">JCM 15572</strain>
    </source>
</reference>
<dbReference type="Gene3D" id="2.40.420.20">
    <property type="match status" value="1"/>
</dbReference>
<protein>
    <submittedName>
        <fullName evidence="3">Peptidoglycan-binding protein</fullName>
    </submittedName>
</protein>
<evidence type="ECO:0000313" key="3">
    <source>
        <dbReference type="EMBL" id="GAA1559423.1"/>
    </source>
</evidence>